<dbReference type="KEGG" id="clup:CLUP02_13923"/>
<sequence>MRTMVGSDWLFHGVLQTVTCIELENGEVFPAVFYLTTLTSSMMSTILVMDGESVVNGICQKRSDESGDGLARSHFGPHRTICIVDQKPFGASWDKFEKRLAQRKADDNPIDRERRRGGEPKSHKPPEFPWPLTLSHSSHGDPTGLSGHWQQRVPKWVTHTPRPVPTPSHSHILPLHCPTSKRPNIPPTPCRLTRLRPSSLNARGWTGVKWAAHLISSAEIFLPIIIALVANAVSPSLPTSSLSAQCALSFLQTPSSILHPRFAAHHRRSLRIFAFLIIPLLSPDRSAQHYRKGISRAPNPRDETARSKLNPTRAA</sequence>
<organism evidence="2 3">
    <name type="scientific">Colletotrichum lupini</name>
    <dbReference type="NCBI Taxonomy" id="145971"/>
    <lineage>
        <taxon>Eukaryota</taxon>
        <taxon>Fungi</taxon>
        <taxon>Dikarya</taxon>
        <taxon>Ascomycota</taxon>
        <taxon>Pezizomycotina</taxon>
        <taxon>Sordariomycetes</taxon>
        <taxon>Hypocreomycetidae</taxon>
        <taxon>Glomerellales</taxon>
        <taxon>Glomerellaceae</taxon>
        <taxon>Colletotrichum</taxon>
        <taxon>Colletotrichum acutatum species complex</taxon>
    </lineage>
</organism>
<dbReference type="GeneID" id="73347868"/>
<accession>A0A9Q8T391</accession>
<keyword evidence="3" id="KW-1185">Reference proteome</keyword>
<dbReference type="AlphaFoldDB" id="A0A9Q8T391"/>
<protein>
    <submittedName>
        <fullName evidence="2">Uncharacterized protein</fullName>
    </submittedName>
</protein>
<dbReference type="EMBL" id="CP019479">
    <property type="protein sequence ID" value="UQC88399.1"/>
    <property type="molecule type" value="Genomic_DNA"/>
</dbReference>
<dbReference type="Proteomes" id="UP000830671">
    <property type="component" value="Chromosome 7"/>
</dbReference>
<feature type="region of interest" description="Disordered" evidence="1">
    <location>
        <begin position="289"/>
        <end position="315"/>
    </location>
</feature>
<dbReference type="RefSeq" id="XP_049150004.1">
    <property type="nucleotide sequence ID" value="XM_049292858.1"/>
</dbReference>
<gene>
    <name evidence="2" type="ORF">CLUP02_13923</name>
</gene>
<proteinExistence type="predicted"/>
<evidence type="ECO:0000313" key="2">
    <source>
        <dbReference type="EMBL" id="UQC88399.1"/>
    </source>
</evidence>
<evidence type="ECO:0000256" key="1">
    <source>
        <dbReference type="SAM" id="MobiDB-lite"/>
    </source>
</evidence>
<feature type="compositionally biased region" description="Basic and acidic residues" evidence="1">
    <location>
        <begin position="100"/>
        <end position="126"/>
    </location>
</feature>
<name>A0A9Q8T391_9PEZI</name>
<reference evidence="2" key="1">
    <citation type="journal article" date="2021" name="Mol. Plant Microbe Interact.">
        <title>Complete Genome Sequence of the Plant-Pathogenic Fungus Colletotrichum lupini.</title>
        <authorList>
            <person name="Baroncelli R."/>
            <person name="Pensec F."/>
            <person name="Da Lio D."/>
            <person name="Boufleur T."/>
            <person name="Vicente I."/>
            <person name="Sarrocco S."/>
            <person name="Picot A."/>
            <person name="Baraldi E."/>
            <person name="Sukno S."/>
            <person name="Thon M."/>
            <person name="Le Floch G."/>
        </authorList>
    </citation>
    <scope>NUCLEOTIDE SEQUENCE</scope>
    <source>
        <strain evidence="2">IMI 504893</strain>
    </source>
</reference>
<evidence type="ECO:0000313" key="3">
    <source>
        <dbReference type="Proteomes" id="UP000830671"/>
    </source>
</evidence>
<feature type="region of interest" description="Disordered" evidence="1">
    <location>
        <begin position="100"/>
        <end position="148"/>
    </location>
</feature>